<evidence type="ECO:0000256" key="1">
    <source>
        <dbReference type="SAM" id="MobiDB-lite"/>
    </source>
</evidence>
<evidence type="ECO:0000313" key="2">
    <source>
        <dbReference type="EMBL" id="CXH91885.1"/>
    </source>
</evidence>
<dbReference type="EMBL" id="LT608139">
    <property type="protein sequence ID" value="SCL90599.1"/>
    <property type="molecule type" value="Genomic_DNA"/>
</dbReference>
<dbReference type="VEuPathDB" id="PlasmoDB:PBANKA_0301100"/>
<dbReference type="OMA" id="WNMENET"/>
<dbReference type="OrthoDB" id="372835at2759"/>
<evidence type="ECO:0000313" key="11">
    <source>
        <dbReference type="Proteomes" id="UP000516480"/>
    </source>
</evidence>
<dbReference type="EMBL" id="LT608251">
    <property type="protein sequence ID" value="SCM15312.1"/>
    <property type="molecule type" value="Genomic_DNA"/>
</dbReference>
<dbReference type="Proteomes" id="UP000069549">
    <property type="component" value="Chromosome 3"/>
</dbReference>
<dbReference type="Proteomes" id="UP000219860">
    <property type="component" value="Chromosome 3"/>
</dbReference>
<feature type="region of interest" description="Disordered" evidence="1">
    <location>
        <begin position="55"/>
        <end position="76"/>
    </location>
</feature>
<evidence type="ECO:0000313" key="5">
    <source>
        <dbReference type="EMBL" id="SCM17104.1"/>
    </source>
</evidence>
<evidence type="ECO:0000313" key="6">
    <source>
        <dbReference type="EMBL" id="SCN22076.1"/>
    </source>
</evidence>
<evidence type="ECO:0000313" key="3">
    <source>
        <dbReference type="EMBL" id="SCL90599.1"/>
    </source>
</evidence>
<evidence type="ECO:0000313" key="8">
    <source>
        <dbReference type="Proteomes" id="UP000219860"/>
    </source>
</evidence>
<dbReference type="Proteomes" id="UP000220214">
    <property type="component" value="Chromosome 3"/>
</dbReference>
<organism evidence="2 7">
    <name type="scientific">Plasmodium berghei</name>
    <dbReference type="NCBI Taxonomy" id="5821"/>
    <lineage>
        <taxon>Eukaryota</taxon>
        <taxon>Sar</taxon>
        <taxon>Alveolata</taxon>
        <taxon>Apicomplexa</taxon>
        <taxon>Aconoidasida</taxon>
        <taxon>Haemosporida</taxon>
        <taxon>Plasmodiidae</taxon>
        <taxon>Plasmodium</taxon>
        <taxon>Plasmodium (Vinckeia)</taxon>
    </lineage>
</organism>
<dbReference type="Proteomes" id="UP000516480">
    <property type="component" value="Chromosome 3"/>
</dbReference>
<evidence type="ECO:0000313" key="7">
    <source>
        <dbReference type="Proteomes" id="UP000069549"/>
    </source>
</evidence>
<evidence type="ECO:0000313" key="10">
    <source>
        <dbReference type="Proteomes" id="UP000220214"/>
    </source>
</evidence>
<dbReference type="EMBL" id="LT614629">
    <property type="protein sequence ID" value="SCN22076.1"/>
    <property type="molecule type" value="Genomic_DNA"/>
</dbReference>
<proteinExistence type="predicted"/>
<accession>A0A0Y9TVS3</accession>
<sequence length="401" mass="47270">MKGSEESELKTKEKDNNILCYVKWITNIFNADNALKVNWDNIKFEKSKKRKWKIKESEQISNEKKKKKNDGISSLHKKSEENISGNIIAQGKSLYNIKSINNLRNKNEFKDYSENYNSISSSSISEIGSEGEGNETENEQIPIKDIKKEEKIYKNNENKLYSNIYDNYNREIQDIKFGKKKYIDYIALSSFINEASFSDGSDDYKNEGRGTDLISYNIFEEIVNKNKELDKFFFDNLNMHDNNDKEIKGNIKNKQKVVADMNEKNNKLVNVENYNMCVKNNLEKESDHKIVEEKLINHVKSEDNNNSANLKLENDICLKKMENNNFCFWNMENETYITRALYANQLKKKSYTLLEESEEMIKHFSSNQYSIKFVPRHLLYSVSQVVSRTFFDPLYRKQLFF</sequence>
<dbReference type="EMBL" id="LT160023">
    <property type="protein sequence ID" value="CXH91885.1"/>
    <property type="molecule type" value="Genomic_DNA"/>
</dbReference>
<dbReference type="EMBL" id="LT608267">
    <property type="protein sequence ID" value="SCM17104.1"/>
    <property type="molecule type" value="Genomic_DNA"/>
</dbReference>
<protein>
    <submittedName>
        <fullName evidence="2">Uncharacterized protein</fullName>
    </submittedName>
</protein>
<name>A0A0Y9TVS3_PLABE</name>
<reference evidence="2 7" key="1">
    <citation type="submission" date="2016-02" db="EMBL/GenBank/DDBJ databases">
        <authorList>
            <consortium name="Pathogen Informatics"/>
        </authorList>
    </citation>
    <scope>NUCLEOTIDE SEQUENCE [LARGE SCALE GENOMIC DNA]</scope>
    <source>
        <strain evidence="2 7">K173</strain>
        <strain evidence="3 11">NK65 ny</strain>
        <strain evidence="6 10">NK65e</strain>
        <strain evidence="4 8">SP11 Antwerpcl1</strain>
        <strain evidence="5 9">SP11 RLL</strain>
    </source>
</reference>
<evidence type="ECO:0000313" key="9">
    <source>
        <dbReference type="Proteomes" id="UP000219974"/>
    </source>
</evidence>
<dbReference type="AlphaFoldDB" id="A0A0Y9TVS3"/>
<dbReference type="Proteomes" id="UP000219974">
    <property type="component" value="Chromosome 3"/>
</dbReference>
<gene>
    <name evidence="2" type="ORF">PBK173_000034700</name>
    <name evidence="6" type="ORF">PBNK65E_000032700</name>
    <name evidence="3" type="ORF">PBNK65NY_000032200</name>
    <name evidence="4" type="ORF">PBSP11A_000032300</name>
    <name evidence="5" type="ORF">PBSP11RLL_000032200</name>
</gene>
<feature type="region of interest" description="Disordered" evidence="1">
    <location>
        <begin position="122"/>
        <end position="141"/>
    </location>
</feature>
<evidence type="ECO:0000313" key="4">
    <source>
        <dbReference type="EMBL" id="SCM15312.1"/>
    </source>
</evidence>